<feature type="compositionally biased region" description="Polar residues" evidence="2">
    <location>
        <begin position="85"/>
        <end position="95"/>
    </location>
</feature>
<organism evidence="4 5">
    <name type="scientific">Anguilla anguilla</name>
    <name type="common">European freshwater eel</name>
    <name type="synonym">Muraena anguilla</name>
    <dbReference type="NCBI Taxonomy" id="7936"/>
    <lineage>
        <taxon>Eukaryota</taxon>
        <taxon>Metazoa</taxon>
        <taxon>Chordata</taxon>
        <taxon>Craniata</taxon>
        <taxon>Vertebrata</taxon>
        <taxon>Euteleostomi</taxon>
        <taxon>Actinopterygii</taxon>
        <taxon>Neopterygii</taxon>
        <taxon>Teleostei</taxon>
        <taxon>Anguilliformes</taxon>
        <taxon>Anguillidae</taxon>
        <taxon>Anguilla</taxon>
    </lineage>
</organism>
<sequence>MKLSEDPEKSTMPGRRACTGSWTPRATPSWTCCACRRNRPLRRAWLSGATLSGGPGRRHGDGLPGDQTAAGSLLRDRNAKEVRESVQSSLKTLQPQHKRLKDPEIYTVAASEKLHAVLKEVRRGDRKQNSSSGKILVEN</sequence>
<dbReference type="InterPro" id="IPR041619">
    <property type="entry name" value="NAPRTase_C"/>
</dbReference>
<feature type="domain" description="Nicotinate phosphoribosyltransferase C-terminal" evidence="3">
    <location>
        <begin position="76"/>
        <end position="116"/>
    </location>
</feature>
<reference evidence="4" key="1">
    <citation type="submission" date="2021-01" db="EMBL/GenBank/DDBJ databases">
        <title>A chromosome-scale assembly of European eel, Anguilla anguilla.</title>
        <authorList>
            <person name="Henkel C."/>
            <person name="Jong-Raadsen S.A."/>
            <person name="Dufour S."/>
            <person name="Weltzien F.-A."/>
            <person name="Palstra A.P."/>
            <person name="Pelster B."/>
            <person name="Spaink H.P."/>
            <person name="Van Den Thillart G.E."/>
            <person name="Jansen H."/>
            <person name="Zahm M."/>
            <person name="Klopp C."/>
            <person name="Cedric C."/>
            <person name="Louis A."/>
            <person name="Berthelot C."/>
            <person name="Parey E."/>
            <person name="Roest Crollius H."/>
            <person name="Montfort J."/>
            <person name="Robinson-Rechavi M."/>
            <person name="Bucao C."/>
            <person name="Bouchez O."/>
            <person name="Gislard M."/>
            <person name="Lluch J."/>
            <person name="Milhes M."/>
            <person name="Lampietro C."/>
            <person name="Lopez Roques C."/>
            <person name="Donnadieu C."/>
            <person name="Braasch I."/>
            <person name="Desvignes T."/>
            <person name="Postlethwait J."/>
            <person name="Bobe J."/>
            <person name="Guiguen Y."/>
            <person name="Dirks R."/>
        </authorList>
    </citation>
    <scope>NUCLEOTIDE SEQUENCE</scope>
    <source>
        <strain evidence="4">Tag_6206</strain>
        <tissue evidence="4">Liver</tissue>
    </source>
</reference>
<dbReference type="GO" id="GO:0009435">
    <property type="term" value="P:NAD+ biosynthetic process"/>
    <property type="evidence" value="ECO:0007669"/>
    <property type="project" value="InterPro"/>
</dbReference>
<feature type="region of interest" description="Disordered" evidence="2">
    <location>
        <begin position="1"/>
        <end position="27"/>
    </location>
</feature>
<dbReference type="Pfam" id="PF17956">
    <property type="entry name" value="NAPRTase_C"/>
    <property type="match status" value="1"/>
</dbReference>
<evidence type="ECO:0000256" key="1">
    <source>
        <dbReference type="ARBA" id="ARBA00004790"/>
    </source>
</evidence>
<feature type="compositionally biased region" description="Basic and acidic residues" evidence="2">
    <location>
        <begin position="74"/>
        <end position="84"/>
    </location>
</feature>
<accession>A0A9D3MNX2</accession>
<comment type="pathway">
    <text evidence="1">Cofactor biosynthesis; NAD(+) biosynthesis.</text>
</comment>
<gene>
    <name evidence="4" type="ORF">ANANG_G00075580</name>
</gene>
<evidence type="ECO:0000313" key="4">
    <source>
        <dbReference type="EMBL" id="KAG5849803.1"/>
    </source>
</evidence>
<comment type="caution">
    <text evidence="4">The sequence shown here is derived from an EMBL/GenBank/DDBJ whole genome shotgun (WGS) entry which is preliminary data.</text>
</comment>
<dbReference type="AlphaFoldDB" id="A0A9D3MNX2"/>
<name>A0A9D3MNX2_ANGAN</name>
<dbReference type="Proteomes" id="UP001044222">
    <property type="component" value="Unassembled WGS sequence"/>
</dbReference>
<protein>
    <recommendedName>
        <fullName evidence="3">Nicotinate phosphoribosyltransferase C-terminal domain-containing protein</fullName>
    </recommendedName>
</protein>
<evidence type="ECO:0000259" key="3">
    <source>
        <dbReference type="Pfam" id="PF17956"/>
    </source>
</evidence>
<feature type="region of interest" description="Disordered" evidence="2">
    <location>
        <begin position="46"/>
        <end position="99"/>
    </location>
</feature>
<keyword evidence="5" id="KW-1185">Reference proteome</keyword>
<evidence type="ECO:0000313" key="5">
    <source>
        <dbReference type="Proteomes" id="UP001044222"/>
    </source>
</evidence>
<evidence type="ECO:0000256" key="2">
    <source>
        <dbReference type="SAM" id="MobiDB-lite"/>
    </source>
</evidence>
<dbReference type="InterPro" id="IPR036068">
    <property type="entry name" value="Nicotinate_pribotase-like_C"/>
</dbReference>
<dbReference type="Gene3D" id="3.20.140.10">
    <property type="entry name" value="nicotinate phosphoribosyltransferase"/>
    <property type="match status" value="1"/>
</dbReference>
<dbReference type="EMBL" id="JAFIRN010000004">
    <property type="protein sequence ID" value="KAG5849803.1"/>
    <property type="molecule type" value="Genomic_DNA"/>
</dbReference>
<proteinExistence type="predicted"/>
<dbReference type="SUPFAM" id="SSF51690">
    <property type="entry name" value="Nicotinate/Quinolinate PRTase C-terminal domain-like"/>
    <property type="match status" value="1"/>
</dbReference>